<proteinExistence type="predicted"/>
<keyword evidence="3" id="KW-1185">Reference proteome</keyword>
<dbReference type="Proteomes" id="UP000069205">
    <property type="component" value="Chromosome"/>
</dbReference>
<evidence type="ECO:0000313" key="3">
    <source>
        <dbReference type="Proteomes" id="UP000069205"/>
    </source>
</evidence>
<gene>
    <name evidence="2" type="ORF">NITMOv2_1414</name>
</gene>
<dbReference type="InterPro" id="IPR051049">
    <property type="entry name" value="Dienelactone_hydrolase-like"/>
</dbReference>
<dbReference type="Gene3D" id="3.40.50.1820">
    <property type="entry name" value="alpha/beta hydrolase"/>
    <property type="match status" value="1"/>
</dbReference>
<sequence>MADAIRETMVQYPSGQVMTVRAFVAAPQTKEKRPAVIVVQEWWGLTDHIKDIAKRYAAEGYVAIAPDLYSRLGNALTTDPTEAGKLMNTLKQEDGLNDLSATVTYLQSVPEVNAARIGVTGFCMGGSYALMLPCVNPAIKAAAPFYGQVPNPDTPLQKLACPILYIYGEDDGWITKADVQRLAAALKKYNKQGEIKTYPGAPHAFFRDVDKSVYRPEAAKDAWARAKAFFKQHLG</sequence>
<dbReference type="SUPFAM" id="SSF53474">
    <property type="entry name" value="alpha/beta-Hydrolases"/>
    <property type="match status" value="1"/>
</dbReference>
<dbReference type="RefSeq" id="WP_053379089.1">
    <property type="nucleotide sequence ID" value="NZ_CP011801.1"/>
</dbReference>
<organism evidence="2 3">
    <name type="scientific">Nitrospira moscoviensis</name>
    <dbReference type="NCBI Taxonomy" id="42253"/>
    <lineage>
        <taxon>Bacteria</taxon>
        <taxon>Pseudomonadati</taxon>
        <taxon>Nitrospirota</taxon>
        <taxon>Nitrospiria</taxon>
        <taxon>Nitrospirales</taxon>
        <taxon>Nitrospiraceae</taxon>
        <taxon>Nitrospira</taxon>
    </lineage>
</organism>
<dbReference type="Pfam" id="PF01738">
    <property type="entry name" value="DLH"/>
    <property type="match status" value="1"/>
</dbReference>
<dbReference type="STRING" id="42253.NITMOv2_1414"/>
<protein>
    <submittedName>
        <fullName evidence="2">Dienelactone hydrolase-like enzyme</fullName>
        <ecNumber evidence="2">3.1.1.45</ecNumber>
    </submittedName>
</protein>
<dbReference type="InterPro" id="IPR029058">
    <property type="entry name" value="AB_hydrolase_fold"/>
</dbReference>
<reference evidence="2 3" key="1">
    <citation type="journal article" date="2015" name="Proc. Natl. Acad. Sci. U.S.A.">
        <title>Expanded metabolic versatility of ubiquitous nitrite-oxidizing bacteria from the genus Nitrospira.</title>
        <authorList>
            <person name="Koch H."/>
            <person name="Lucker S."/>
            <person name="Albertsen M."/>
            <person name="Kitzinger K."/>
            <person name="Herbold C."/>
            <person name="Spieck E."/>
            <person name="Nielsen P.H."/>
            <person name="Wagner M."/>
            <person name="Daims H."/>
        </authorList>
    </citation>
    <scope>NUCLEOTIDE SEQUENCE [LARGE SCALE GENOMIC DNA]</scope>
    <source>
        <strain evidence="2 3">NSP M-1</strain>
    </source>
</reference>
<feature type="domain" description="Dienelactone hydrolase" evidence="1">
    <location>
        <begin position="21"/>
        <end position="234"/>
    </location>
</feature>
<dbReference type="PANTHER" id="PTHR46623">
    <property type="entry name" value="CARBOXYMETHYLENEBUTENOLIDASE-RELATED"/>
    <property type="match status" value="1"/>
</dbReference>
<dbReference type="EMBL" id="CP011801">
    <property type="protein sequence ID" value="ALA57841.1"/>
    <property type="molecule type" value="Genomic_DNA"/>
</dbReference>
<dbReference type="GO" id="GO:0008806">
    <property type="term" value="F:carboxymethylenebutenolidase activity"/>
    <property type="evidence" value="ECO:0007669"/>
    <property type="project" value="UniProtKB-EC"/>
</dbReference>
<dbReference type="PATRIC" id="fig|42253.5.peg.1383"/>
<evidence type="ECO:0000313" key="2">
    <source>
        <dbReference type="EMBL" id="ALA57841.1"/>
    </source>
</evidence>
<evidence type="ECO:0000259" key="1">
    <source>
        <dbReference type="Pfam" id="PF01738"/>
    </source>
</evidence>
<dbReference type="OrthoDB" id="3208682at2"/>
<name>A0A0K2GA41_NITMO</name>
<dbReference type="InterPro" id="IPR002925">
    <property type="entry name" value="Dienelactn_hydro"/>
</dbReference>
<dbReference type="PANTHER" id="PTHR46623:SF6">
    <property type="entry name" value="ALPHA_BETA-HYDROLASES SUPERFAMILY PROTEIN"/>
    <property type="match status" value="1"/>
</dbReference>
<dbReference type="KEGG" id="nmv:NITMOv2_1414"/>
<dbReference type="EC" id="3.1.1.45" evidence="2"/>
<dbReference type="AlphaFoldDB" id="A0A0K2GA41"/>
<keyword evidence="2" id="KW-0378">Hydrolase</keyword>
<accession>A0A0K2GA41</accession>